<dbReference type="GO" id="GO:0005759">
    <property type="term" value="C:mitochondrial matrix"/>
    <property type="evidence" value="ECO:0007669"/>
    <property type="project" value="UniProtKB-ARBA"/>
</dbReference>
<reference evidence="7" key="1">
    <citation type="submission" date="2025-08" db="UniProtKB">
        <authorList>
            <consortium name="Ensembl"/>
        </authorList>
    </citation>
    <scope>IDENTIFICATION</scope>
</reference>
<dbReference type="SMART" id="SM00838">
    <property type="entry name" value="EFG_C"/>
    <property type="match status" value="1"/>
</dbReference>
<dbReference type="SMART" id="SM00889">
    <property type="entry name" value="EFG_IV"/>
    <property type="match status" value="1"/>
</dbReference>
<dbReference type="InterPro" id="IPR005517">
    <property type="entry name" value="Transl_elong_EFG/EF2_IV"/>
</dbReference>
<comment type="catalytic activity">
    <reaction evidence="5">
        <text>GTP + H2O = GDP + phosphate + H(+)</text>
        <dbReference type="Rhea" id="RHEA:19669"/>
        <dbReference type="ChEBI" id="CHEBI:15377"/>
        <dbReference type="ChEBI" id="CHEBI:15378"/>
        <dbReference type="ChEBI" id="CHEBI:37565"/>
        <dbReference type="ChEBI" id="CHEBI:43474"/>
        <dbReference type="ChEBI" id="CHEBI:58189"/>
    </reaction>
    <physiologicalReaction direction="left-to-right" evidence="5">
        <dbReference type="Rhea" id="RHEA:19670"/>
    </physiologicalReaction>
</comment>
<dbReference type="Gene3D" id="3.30.230.10">
    <property type="match status" value="1"/>
</dbReference>
<dbReference type="PROSITE" id="PS51722">
    <property type="entry name" value="G_TR_2"/>
    <property type="match status" value="1"/>
</dbReference>
<dbReference type="InterPro" id="IPR027417">
    <property type="entry name" value="P-loop_NTPase"/>
</dbReference>
<dbReference type="CDD" id="cd16262">
    <property type="entry name" value="EFG_III"/>
    <property type="match status" value="1"/>
</dbReference>
<dbReference type="Ensembl" id="ENSEBUT00000020241.1">
    <property type="protein sequence ID" value="ENSEBUP00000019665.1"/>
    <property type="gene ID" value="ENSEBUG00000012181.1"/>
</dbReference>
<reference evidence="7" key="2">
    <citation type="submission" date="2025-09" db="UniProtKB">
        <authorList>
            <consortium name="Ensembl"/>
        </authorList>
    </citation>
    <scope>IDENTIFICATION</scope>
</reference>
<dbReference type="Gene3D" id="3.40.50.300">
    <property type="entry name" value="P-loop containing nucleotide triphosphate hydrolases"/>
    <property type="match status" value="1"/>
</dbReference>
<dbReference type="InterPro" id="IPR053905">
    <property type="entry name" value="EF-G-like_DII"/>
</dbReference>
<dbReference type="InterPro" id="IPR035649">
    <property type="entry name" value="EFG_V"/>
</dbReference>
<dbReference type="NCBIfam" id="TIGR00231">
    <property type="entry name" value="small_GTP"/>
    <property type="match status" value="1"/>
</dbReference>
<dbReference type="OMA" id="GPQFTFP"/>
<dbReference type="CDD" id="cd03713">
    <property type="entry name" value="EFG_mtEFG_C"/>
    <property type="match status" value="1"/>
</dbReference>
<dbReference type="Proteomes" id="UP000694388">
    <property type="component" value="Unplaced"/>
</dbReference>
<dbReference type="GO" id="GO:0003924">
    <property type="term" value="F:GTPase activity"/>
    <property type="evidence" value="ECO:0007669"/>
    <property type="project" value="InterPro"/>
</dbReference>
<dbReference type="GeneTree" id="ENSGT00550000074890"/>
<dbReference type="InterPro" id="IPR000640">
    <property type="entry name" value="EFG_V-like"/>
</dbReference>
<keyword evidence="8" id="KW-1185">Reference proteome</keyword>
<dbReference type="PANTHER" id="PTHR43261">
    <property type="entry name" value="TRANSLATION ELONGATION FACTOR G-RELATED"/>
    <property type="match status" value="1"/>
</dbReference>
<dbReference type="PROSITE" id="PS00301">
    <property type="entry name" value="G_TR_1"/>
    <property type="match status" value="1"/>
</dbReference>
<dbReference type="InterPro" id="IPR020568">
    <property type="entry name" value="Ribosomal_Su5_D2-typ_SF"/>
</dbReference>
<dbReference type="Gene3D" id="2.40.30.10">
    <property type="entry name" value="Translation factors"/>
    <property type="match status" value="1"/>
</dbReference>
<dbReference type="AlphaFoldDB" id="A0A8C4QUS0"/>
<dbReference type="SUPFAM" id="SSF54211">
    <property type="entry name" value="Ribosomal protein S5 domain 2-like"/>
    <property type="match status" value="1"/>
</dbReference>
<dbReference type="Pfam" id="PF03764">
    <property type="entry name" value="EFG_IV"/>
    <property type="match status" value="1"/>
</dbReference>
<keyword evidence="4" id="KW-0342">GTP-binding</keyword>
<dbReference type="Gene3D" id="3.30.70.240">
    <property type="match status" value="1"/>
</dbReference>
<keyword evidence="3" id="KW-0496">Mitochondrion</keyword>
<accession>A0A8C4QUS0</accession>
<evidence type="ECO:0000313" key="8">
    <source>
        <dbReference type="Proteomes" id="UP000694388"/>
    </source>
</evidence>
<evidence type="ECO:0000259" key="6">
    <source>
        <dbReference type="PROSITE" id="PS51722"/>
    </source>
</evidence>
<dbReference type="InterPro" id="IPR009000">
    <property type="entry name" value="Transl_B-barrel_sf"/>
</dbReference>
<dbReference type="InterPro" id="IPR041095">
    <property type="entry name" value="EFG_II"/>
</dbReference>
<evidence type="ECO:0000256" key="2">
    <source>
        <dbReference type="ARBA" id="ARBA00022917"/>
    </source>
</evidence>
<dbReference type="InterPro" id="IPR014721">
    <property type="entry name" value="Ribsml_uS5_D2-typ_fold_subgr"/>
</dbReference>
<dbReference type="GO" id="GO:0005525">
    <property type="term" value="F:GTP binding"/>
    <property type="evidence" value="ECO:0007669"/>
    <property type="project" value="UniProtKB-KW"/>
</dbReference>
<sequence>VCCSKSQITMGRLEQIVCKPRNGPSGFSDHHMIVMECIRIRNIGIMAHIDAGKTTTTERMLYYAGYTRSMGDVDDGDTVTDFMAQERERGITIQSAAVTFHWHDHRINLIDTPGHVDFTMEVERSLRVLDGAVAIFDASAGVEAQTLTVWRQADNYDIPRICFLNKMDKPTASFELSVDNIKEKLNIKPIVLQVRNSIRKVTLARAGVPLLCGSALKNRGVQPLLNAVVDFLPAPIERRHNFLQWYGNDPVALAFKVCNDQQRGPLVFLRLYGGALSAHSSIFNISRNCTERLSRLLLGFADQHVEIPQVTAGNIAIAVGLKKTVTGDTLVASKKSAIAASQRAREANTPPNEGSHEAGGIEVILPVLAGVDVPEPVFFCTVEPPSAAKQQNLDHALACLQREDPSLKVHLDPESGQTVLSGMGELHIEIIQDRIHREYGIEAYLGPLQVAYKETTTRPACVTGSLERHQAEMLHSASVELSVQPQPGAGPICITWAPSEGHVLRPEVMESVRSGIECGASQGPILGYPVQDVRVCVQSVTVNPGTSLAILSACTVQCLHKALLQAGGQILEPLMMLEILVPEEHLSCVLADLAQRRGSVFSIHARRDRQVIVGSVPLADMMGYSTTLRTLTSGTASFSLEPSGYKSMSPVEQQKLIQERTGR</sequence>
<dbReference type="Gene3D" id="3.30.70.870">
    <property type="entry name" value="Elongation Factor G (Translational Gtpase), domain 3"/>
    <property type="match status" value="1"/>
</dbReference>
<evidence type="ECO:0000256" key="5">
    <source>
        <dbReference type="ARBA" id="ARBA00049117"/>
    </source>
</evidence>
<dbReference type="InterPro" id="IPR000795">
    <property type="entry name" value="T_Tr_GTP-bd_dom"/>
</dbReference>
<dbReference type="InterPro" id="IPR035647">
    <property type="entry name" value="EFG_III/V"/>
</dbReference>
<dbReference type="InterPro" id="IPR009022">
    <property type="entry name" value="EFG_III"/>
</dbReference>
<dbReference type="InterPro" id="IPR031157">
    <property type="entry name" value="G_TR_CS"/>
</dbReference>
<dbReference type="Pfam" id="PF00009">
    <property type="entry name" value="GTP_EFTU"/>
    <property type="match status" value="1"/>
</dbReference>
<feature type="domain" description="Tr-type G" evidence="6">
    <location>
        <begin position="38"/>
        <end position="236"/>
    </location>
</feature>
<dbReference type="FunFam" id="3.30.70.240:FF:000008">
    <property type="entry name" value="Ribosome-releasing factor 2, mitochondrial"/>
    <property type="match status" value="1"/>
</dbReference>
<keyword evidence="2" id="KW-0648">Protein biosynthesis</keyword>
<dbReference type="FunFam" id="3.40.50.300:FF:000514">
    <property type="entry name" value="Ribosome-releasing factor 2, mitochondrial"/>
    <property type="match status" value="1"/>
</dbReference>
<dbReference type="GO" id="GO:0032790">
    <property type="term" value="P:ribosome disassembly"/>
    <property type="evidence" value="ECO:0007669"/>
    <property type="project" value="TreeGrafter"/>
</dbReference>
<dbReference type="Pfam" id="PF14492">
    <property type="entry name" value="EFG_III"/>
    <property type="match status" value="1"/>
</dbReference>
<dbReference type="PRINTS" id="PR00315">
    <property type="entry name" value="ELONGATNFCT"/>
</dbReference>
<dbReference type="FunFam" id="3.30.70.870:FF:000005">
    <property type="entry name" value="Ribosome-releasing factor 2, mitochondrial"/>
    <property type="match status" value="1"/>
</dbReference>
<dbReference type="Pfam" id="PF00679">
    <property type="entry name" value="EFG_C"/>
    <property type="match status" value="1"/>
</dbReference>
<proteinExistence type="predicted"/>
<dbReference type="SUPFAM" id="SSF52540">
    <property type="entry name" value="P-loop containing nucleoside triphosphate hydrolases"/>
    <property type="match status" value="1"/>
</dbReference>
<evidence type="ECO:0000313" key="7">
    <source>
        <dbReference type="Ensembl" id="ENSEBUP00000019665.1"/>
    </source>
</evidence>
<dbReference type="PANTHER" id="PTHR43261:SF1">
    <property type="entry name" value="RIBOSOME-RELEASING FACTOR 2, MITOCHONDRIAL"/>
    <property type="match status" value="1"/>
</dbReference>
<name>A0A8C4QUS0_EPTBU</name>
<dbReference type="InterPro" id="IPR005225">
    <property type="entry name" value="Small_GTP-bd"/>
</dbReference>
<dbReference type="SUPFAM" id="SSF50447">
    <property type="entry name" value="Translation proteins"/>
    <property type="match status" value="1"/>
</dbReference>
<dbReference type="GO" id="GO:0032543">
    <property type="term" value="P:mitochondrial translation"/>
    <property type="evidence" value="ECO:0007669"/>
    <property type="project" value="TreeGrafter"/>
</dbReference>
<dbReference type="SUPFAM" id="SSF54980">
    <property type="entry name" value="EF-G C-terminal domain-like"/>
    <property type="match status" value="2"/>
</dbReference>
<organism evidence="7 8">
    <name type="scientific">Eptatretus burgeri</name>
    <name type="common">Inshore hagfish</name>
    <dbReference type="NCBI Taxonomy" id="7764"/>
    <lineage>
        <taxon>Eukaryota</taxon>
        <taxon>Metazoa</taxon>
        <taxon>Chordata</taxon>
        <taxon>Craniata</taxon>
        <taxon>Vertebrata</taxon>
        <taxon>Cyclostomata</taxon>
        <taxon>Myxini</taxon>
        <taxon>Myxiniformes</taxon>
        <taxon>Myxinidae</taxon>
        <taxon>Eptatretinae</taxon>
        <taxon>Eptatretus</taxon>
    </lineage>
</organism>
<keyword evidence="1" id="KW-0547">Nucleotide-binding</keyword>
<dbReference type="Pfam" id="PF22042">
    <property type="entry name" value="EF-G_D2"/>
    <property type="match status" value="1"/>
</dbReference>
<evidence type="ECO:0000256" key="3">
    <source>
        <dbReference type="ARBA" id="ARBA00023128"/>
    </source>
</evidence>
<evidence type="ECO:0000256" key="4">
    <source>
        <dbReference type="ARBA" id="ARBA00023134"/>
    </source>
</evidence>
<evidence type="ECO:0000256" key="1">
    <source>
        <dbReference type="ARBA" id="ARBA00022741"/>
    </source>
</evidence>
<protein>
    <submittedName>
        <fullName evidence="7">GTP dependent ribosome recycling factor mitochondrial 2</fullName>
    </submittedName>
</protein>